<evidence type="ECO:0000313" key="10">
    <source>
        <dbReference type="Proteomes" id="UP000321325"/>
    </source>
</evidence>
<dbReference type="Proteomes" id="UP000293421">
    <property type="component" value="Chromosome"/>
</dbReference>
<dbReference type="AlphaFoldDB" id="A0A5C8KZJ3"/>
<keyword evidence="4" id="KW-0145">Chemotaxis</keyword>
<dbReference type="PANTHER" id="PTHR42872:SF3">
    <property type="entry name" value="PROTEIN-GLUTAMATE METHYLESTERASE_PROTEIN-GLUTAMINE GLUTAMINASE 1"/>
    <property type="match status" value="1"/>
</dbReference>
<evidence type="ECO:0000313" key="11">
    <source>
        <dbReference type="Proteomes" id="UP000321629"/>
    </source>
</evidence>
<dbReference type="GO" id="GO:0000156">
    <property type="term" value="F:phosphorelay response regulator activity"/>
    <property type="evidence" value="ECO:0007669"/>
    <property type="project" value="InterPro"/>
</dbReference>
<evidence type="ECO:0000313" key="6">
    <source>
        <dbReference type="EMBL" id="QBL13637.1"/>
    </source>
</evidence>
<reference evidence="6 9" key="1">
    <citation type="submission" date="2019-02" db="EMBL/GenBank/DDBJ databases">
        <title>Use of ANI for Rapid Identification of Enteric Bacteria.</title>
        <authorList>
            <person name="Pruckler J."/>
            <person name="Lane C."/>
            <person name="Aubert R."/>
        </authorList>
    </citation>
    <scope>NUCLEOTIDE SEQUENCE [LARGE SCALE GENOMIC DNA]</scope>
    <source>
        <strain evidence="6 9">2014D-0083</strain>
    </source>
</reference>
<reference evidence="7 11" key="2">
    <citation type="submission" date="2019-07" db="EMBL/GenBank/DDBJ databases">
        <title>Rapid identification of Enteric Bacteria from Whole Genome Sequences (WGS) using Average Nucleotide Identity (ANI).</title>
        <authorList>
            <person name="Lane C."/>
        </authorList>
    </citation>
    <scope>NUCLEOTIDE SEQUENCE [LARGE SCALE GENOMIC DNA]</scope>
    <source>
        <strain evidence="8 10">2010D-8464</strain>
        <strain evidence="7 11">2016D-0084</strain>
    </source>
</reference>
<dbReference type="EMBL" id="VOWJ01000031">
    <property type="protein sequence ID" value="TXE86313.1"/>
    <property type="molecule type" value="Genomic_DNA"/>
</dbReference>
<dbReference type="InterPro" id="IPR035909">
    <property type="entry name" value="CheB_C"/>
</dbReference>
<dbReference type="Pfam" id="PF01339">
    <property type="entry name" value="CheB_methylest"/>
    <property type="match status" value="1"/>
</dbReference>
<protein>
    <recommendedName>
        <fullName evidence="2">protein-glutamate methylesterase</fullName>
        <ecNumber evidence="2">3.1.1.61</ecNumber>
    </recommendedName>
</protein>
<dbReference type="SUPFAM" id="SSF52738">
    <property type="entry name" value="Methylesterase CheB, C-terminal domain"/>
    <property type="match status" value="1"/>
</dbReference>
<dbReference type="PROSITE" id="PS50122">
    <property type="entry name" value="CHEB"/>
    <property type="match status" value="1"/>
</dbReference>
<name>A0A5C8KZJ3_9BACT</name>
<dbReference type="EMBL" id="CP037746">
    <property type="protein sequence ID" value="QBL13637.1"/>
    <property type="molecule type" value="Genomic_DNA"/>
</dbReference>
<dbReference type="PANTHER" id="PTHR42872">
    <property type="entry name" value="PROTEIN-GLUTAMATE METHYLESTERASE/PROTEIN-GLUTAMINE GLUTAMINASE"/>
    <property type="match status" value="1"/>
</dbReference>
<gene>
    <name evidence="6" type="ORF">A9460_04535</name>
    <name evidence="7" type="ORF">FPD38_06610</name>
    <name evidence="8" type="ORF">FVD15_06285</name>
</gene>
<dbReference type="GO" id="GO:0005737">
    <property type="term" value="C:cytoplasm"/>
    <property type="evidence" value="ECO:0007669"/>
    <property type="project" value="InterPro"/>
</dbReference>
<dbReference type="GO" id="GO:0006935">
    <property type="term" value="P:chemotaxis"/>
    <property type="evidence" value="ECO:0007669"/>
    <property type="project" value="UniProtKB-UniRule"/>
</dbReference>
<sequence>MKLILIGSSTGGPSQLKFLLNDVDLKDCSVVIAQHMNPSFIPSFVNQFNKEAVSEVVVACDKDVVKNNRIYICQRNMVLNGNNTLVLNSTDEPSSFNPGIDVLFNSALKLHRYNKILAMILTGMGDDGAKSLFELYKVGVKCLCENEADSVVYGMPKKAKEMNPFLKPMSLVELKKEITYFANSQEK</sequence>
<comment type="catalytic activity">
    <reaction evidence="3">
        <text>[protein]-L-glutamate 5-O-methyl ester + H2O = L-glutamyl-[protein] + methanol + H(+)</text>
        <dbReference type="Rhea" id="RHEA:23236"/>
        <dbReference type="Rhea" id="RHEA-COMP:10208"/>
        <dbReference type="Rhea" id="RHEA-COMP:10311"/>
        <dbReference type="ChEBI" id="CHEBI:15377"/>
        <dbReference type="ChEBI" id="CHEBI:15378"/>
        <dbReference type="ChEBI" id="CHEBI:17790"/>
        <dbReference type="ChEBI" id="CHEBI:29973"/>
        <dbReference type="ChEBI" id="CHEBI:82795"/>
        <dbReference type="EC" id="3.1.1.61"/>
    </reaction>
</comment>
<keyword evidence="1 4" id="KW-0378">Hydrolase</keyword>
<dbReference type="RefSeq" id="WP_039665449.1">
    <property type="nucleotide sequence ID" value="NZ_CP037746.1"/>
</dbReference>
<organism evidence="7 11">
    <name type="scientific">Campylobacter volucris</name>
    <dbReference type="NCBI Taxonomy" id="1031542"/>
    <lineage>
        <taxon>Bacteria</taxon>
        <taxon>Pseudomonadati</taxon>
        <taxon>Campylobacterota</taxon>
        <taxon>Epsilonproteobacteria</taxon>
        <taxon>Campylobacterales</taxon>
        <taxon>Campylobacteraceae</taxon>
        <taxon>Campylobacter</taxon>
    </lineage>
</organism>
<evidence type="ECO:0000256" key="2">
    <source>
        <dbReference type="ARBA" id="ARBA00039140"/>
    </source>
</evidence>
<dbReference type="InterPro" id="IPR000673">
    <property type="entry name" value="Sig_transdc_resp-reg_Me-estase"/>
</dbReference>
<feature type="active site" evidence="4">
    <location>
        <position position="35"/>
    </location>
</feature>
<accession>A0A5C8KZJ3</accession>
<dbReference type="CDD" id="cd16432">
    <property type="entry name" value="CheB_Rec"/>
    <property type="match status" value="1"/>
</dbReference>
<evidence type="ECO:0000313" key="7">
    <source>
        <dbReference type="EMBL" id="TXE86313.1"/>
    </source>
</evidence>
<dbReference type="Proteomes" id="UP000321629">
    <property type="component" value="Unassembled WGS sequence"/>
</dbReference>
<evidence type="ECO:0000256" key="3">
    <source>
        <dbReference type="ARBA" id="ARBA00048267"/>
    </source>
</evidence>
<feature type="active site" evidence="4">
    <location>
        <position position="9"/>
    </location>
</feature>
<dbReference type="Proteomes" id="UP000321325">
    <property type="component" value="Unassembled WGS sequence"/>
</dbReference>
<proteinExistence type="predicted"/>
<evidence type="ECO:0000256" key="1">
    <source>
        <dbReference type="ARBA" id="ARBA00022801"/>
    </source>
</evidence>
<feature type="active site" evidence="4">
    <location>
        <position position="127"/>
    </location>
</feature>
<keyword evidence="10" id="KW-1185">Reference proteome</keyword>
<dbReference type="EMBL" id="VRMB01000031">
    <property type="protein sequence ID" value="TXK67525.1"/>
    <property type="molecule type" value="Genomic_DNA"/>
</dbReference>
<dbReference type="EC" id="3.1.1.61" evidence="2"/>
<dbReference type="GeneID" id="66287393"/>
<evidence type="ECO:0000313" key="9">
    <source>
        <dbReference type="Proteomes" id="UP000293421"/>
    </source>
</evidence>
<dbReference type="GO" id="GO:0008984">
    <property type="term" value="F:protein-glutamate methylesterase activity"/>
    <property type="evidence" value="ECO:0007669"/>
    <property type="project" value="UniProtKB-EC"/>
</dbReference>
<dbReference type="OrthoDB" id="9793421at2"/>
<feature type="domain" description="CheB-type methylesterase" evidence="5">
    <location>
        <begin position="1"/>
        <end position="185"/>
    </location>
</feature>
<evidence type="ECO:0000256" key="4">
    <source>
        <dbReference type="PROSITE-ProRule" id="PRU00050"/>
    </source>
</evidence>
<evidence type="ECO:0000259" key="5">
    <source>
        <dbReference type="PROSITE" id="PS50122"/>
    </source>
</evidence>
<dbReference type="Gene3D" id="3.40.50.180">
    <property type="entry name" value="Methylesterase CheB, C-terminal domain"/>
    <property type="match status" value="1"/>
</dbReference>
<evidence type="ECO:0000313" key="8">
    <source>
        <dbReference type="EMBL" id="TXK67525.1"/>
    </source>
</evidence>